<dbReference type="CDD" id="cd00165">
    <property type="entry name" value="S4"/>
    <property type="match status" value="1"/>
</dbReference>
<dbReference type="PANTHER" id="PTHR21600:SF92">
    <property type="entry name" value="RIBOSOMAL LARGE SUBUNIT PSEUDOURIDINE SYNTHASE C"/>
    <property type="match status" value="1"/>
</dbReference>
<dbReference type="SMART" id="SM00363">
    <property type="entry name" value="S4"/>
    <property type="match status" value="1"/>
</dbReference>
<keyword evidence="12" id="KW-1185">Reference proteome</keyword>
<name>A0A7G1QBR5_9GAMM</name>
<comment type="catalytic activity">
    <reaction evidence="9">
        <text>a uridine in RNA = a pseudouridine in RNA</text>
        <dbReference type="Rhea" id="RHEA:48348"/>
        <dbReference type="Rhea" id="RHEA-COMP:12068"/>
        <dbReference type="Rhea" id="RHEA-COMP:12069"/>
        <dbReference type="ChEBI" id="CHEBI:65314"/>
        <dbReference type="ChEBI" id="CHEBI:65315"/>
    </reaction>
</comment>
<feature type="active site" evidence="7">
    <location>
        <position position="139"/>
    </location>
</feature>
<comment type="similarity">
    <text evidence="3 9">Belongs to the pseudouridine synthase RluA family.</text>
</comment>
<sequence length="312" mass="36020">MPSVHILEIKEEQKNQRIDNFLITYLKGVPKSRIYRSLRKGEVRVNKSRVESHYRLQYKDQVRIPPLRVSTPDQKLIISHQLSLRIHDSLLHEDDKLIVLNKPAGIPVHSGSNIAYGIIEILRHLRPNVPFLELVHRLDRETSGCLMIAKTRDVLLTLQNMQKNGLIHKSYLALVKGHWQRKNQHINLPLSKNILQSGERIVKVDLGGKPASSHFYPKKYYNKATLIEIALETGRTHQIRVHSSYLGNPIAGDQKYGDPVFNKELKILGLHRLFLHARQVVLNFPKKKKPIEIISPIPTELDNFLKSWCDET</sequence>
<keyword evidence="5 8" id="KW-0694">RNA-binding</keyword>
<dbReference type="Gene3D" id="3.30.2350.10">
    <property type="entry name" value="Pseudouridine synthase"/>
    <property type="match status" value="1"/>
</dbReference>
<dbReference type="RefSeq" id="WP_197744084.1">
    <property type="nucleotide sequence ID" value="NZ_LR778175.1"/>
</dbReference>
<keyword evidence="6 9" id="KW-0413">Isomerase</keyword>
<dbReference type="EC" id="5.4.99.-" evidence="9"/>
<accession>A0A7G1QBR5</accession>
<proteinExistence type="inferred from homology"/>
<evidence type="ECO:0000256" key="8">
    <source>
        <dbReference type="PROSITE-ProRule" id="PRU00182"/>
    </source>
</evidence>
<reference evidence="11 12" key="1">
    <citation type="submission" date="2020-03" db="EMBL/GenBank/DDBJ databases">
        <authorList>
            <person name="Picone N."/>
        </authorList>
    </citation>
    <scope>NUCLEOTIDE SEQUENCE [LARGE SCALE GENOMIC DNA]</scope>
    <source>
        <strain evidence="11">NSCAC1</strain>
    </source>
</reference>
<evidence type="ECO:0000256" key="9">
    <source>
        <dbReference type="RuleBase" id="RU362028"/>
    </source>
</evidence>
<dbReference type="InterPro" id="IPR036986">
    <property type="entry name" value="S4_RNA-bd_sf"/>
</dbReference>
<dbReference type="CDD" id="cd02869">
    <property type="entry name" value="PseudoU_synth_RluA_like"/>
    <property type="match status" value="1"/>
</dbReference>
<keyword evidence="11" id="KW-0456">Lyase</keyword>
<evidence type="ECO:0000256" key="7">
    <source>
        <dbReference type="PIRSR" id="PIRSR606225-1"/>
    </source>
</evidence>
<feature type="domain" description="RNA-binding S4" evidence="10">
    <location>
        <begin position="16"/>
        <end position="77"/>
    </location>
</feature>
<dbReference type="PROSITE" id="PS50889">
    <property type="entry name" value="S4"/>
    <property type="match status" value="1"/>
</dbReference>
<dbReference type="PROSITE" id="PS01129">
    <property type="entry name" value="PSI_RLU"/>
    <property type="match status" value="1"/>
</dbReference>
<evidence type="ECO:0000256" key="3">
    <source>
        <dbReference type="ARBA" id="ARBA00010876"/>
    </source>
</evidence>
<evidence type="ECO:0000313" key="11">
    <source>
        <dbReference type="EMBL" id="CAB1276896.1"/>
    </source>
</evidence>
<evidence type="ECO:0000256" key="1">
    <source>
        <dbReference type="ARBA" id="ARBA00000381"/>
    </source>
</evidence>
<dbReference type="EMBL" id="LR778175">
    <property type="protein sequence ID" value="CAB1276896.1"/>
    <property type="molecule type" value="Genomic_DNA"/>
</dbReference>
<comment type="function">
    <text evidence="2">Responsible for synthesis of pseudouridine from uracil at positions 955, 2504 and 2580 in 23S ribosomal RNA.</text>
</comment>
<dbReference type="InterPro" id="IPR006224">
    <property type="entry name" value="PsdUridine_synth_RluA-like_CS"/>
</dbReference>
<dbReference type="NCBIfam" id="TIGR00005">
    <property type="entry name" value="rluA_subfam"/>
    <property type="match status" value="1"/>
</dbReference>
<dbReference type="InterPro" id="IPR050188">
    <property type="entry name" value="RluA_PseudoU_synthase"/>
</dbReference>
<dbReference type="Pfam" id="PF00849">
    <property type="entry name" value="PseudoU_synth_2"/>
    <property type="match status" value="1"/>
</dbReference>
<dbReference type="Gene3D" id="3.10.290.10">
    <property type="entry name" value="RNA-binding S4 domain"/>
    <property type="match status" value="1"/>
</dbReference>
<keyword evidence="4" id="KW-0698">rRNA processing</keyword>
<dbReference type="GO" id="GO:0016829">
    <property type="term" value="F:lyase activity"/>
    <property type="evidence" value="ECO:0007669"/>
    <property type="project" value="UniProtKB-KW"/>
</dbReference>
<dbReference type="PANTHER" id="PTHR21600">
    <property type="entry name" value="MITOCHONDRIAL RNA PSEUDOURIDINE SYNTHASE"/>
    <property type="match status" value="1"/>
</dbReference>
<organism evidence="11 12">
    <name type="scientific">Candidatus Nitrosacidococcus tergens</name>
    <dbReference type="NCBI Taxonomy" id="553981"/>
    <lineage>
        <taxon>Bacteria</taxon>
        <taxon>Pseudomonadati</taxon>
        <taxon>Pseudomonadota</taxon>
        <taxon>Gammaproteobacteria</taxon>
        <taxon>Chromatiales</taxon>
        <taxon>Chromatiaceae</taxon>
        <taxon>Candidatus Nitrosacidococcus</taxon>
    </lineage>
</organism>
<evidence type="ECO:0000256" key="6">
    <source>
        <dbReference type="ARBA" id="ARBA00023235"/>
    </source>
</evidence>
<dbReference type="Proteomes" id="UP000516072">
    <property type="component" value="Chromosome"/>
</dbReference>
<comment type="catalytic activity">
    <reaction evidence="1">
        <text>uridine(955/2504/2580) in 23S rRNA = pseudouridine(955/2504/2580) in 23S rRNA</text>
        <dbReference type="Rhea" id="RHEA:42528"/>
        <dbReference type="Rhea" id="RHEA-COMP:10099"/>
        <dbReference type="Rhea" id="RHEA-COMP:10100"/>
        <dbReference type="ChEBI" id="CHEBI:65314"/>
        <dbReference type="ChEBI" id="CHEBI:65315"/>
        <dbReference type="EC" id="5.4.99.24"/>
    </reaction>
</comment>
<gene>
    <name evidence="11" type="primary">rluC</name>
    <name evidence="11" type="ORF">NSCAC_1399</name>
</gene>
<dbReference type="InterPro" id="IPR006225">
    <property type="entry name" value="PsdUridine_synth_RluC/D"/>
</dbReference>
<evidence type="ECO:0000313" key="12">
    <source>
        <dbReference type="Proteomes" id="UP000516072"/>
    </source>
</evidence>
<protein>
    <recommendedName>
        <fullName evidence="9">Pseudouridine synthase</fullName>
        <ecNumber evidence="9">5.4.99.-</ecNumber>
    </recommendedName>
</protein>
<evidence type="ECO:0000256" key="2">
    <source>
        <dbReference type="ARBA" id="ARBA00002876"/>
    </source>
</evidence>
<dbReference type="GO" id="GO:0000455">
    <property type="term" value="P:enzyme-directed rRNA pseudouridine synthesis"/>
    <property type="evidence" value="ECO:0007669"/>
    <property type="project" value="TreeGrafter"/>
</dbReference>
<dbReference type="KEGG" id="ntg:NSCAC_1399"/>
<evidence type="ECO:0000256" key="5">
    <source>
        <dbReference type="ARBA" id="ARBA00022884"/>
    </source>
</evidence>
<dbReference type="SUPFAM" id="SSF55120">
    <property type="entry name" value="Pseudouridine synthase"/>
    <property type="match status" value="1"/>
</dbReference>
<dbReference type="InterPro" id="IPR006145">
    <property type="entry name" value="PsdUridine_synth_RsuA/RluA"/>
</dbReference>
<dbReference type="GO" id="GO:0003723">
    <property type="term" value="F:RNA binding"/>
    <property type="evidence" value="ECO:0007669"/>
    <property type="project" value="UniProtKB-KW"/>
</dbReference>
<dbReference type="InterPro" id="IPR020103">
    <property type="entry name" value="PsdUridine_synth_cat_dom_sf"/>
</dbReference>
<dbReference type="SUPFAM" id="SSF55174">
    <property type="entry name" value="Alpha-L RNA-binding motif"/>
    <property type="match status" value="1"/>
</dbReference>
<evidence type="ECO:0000256" key="4">
    <source>
        <dbReference type="ARBA" id="ARBA00022552"/>
    </source>
</evidence>
<dbReference type="GO" id="GO:0160141">
    <property type="term" value="F:23S rRNA pseudouridine(955/2504/2580) synthase activity"/>
    <property type="evidence" value="ECO:0007669"/>
    <property type="project" value="UniProtKB-EC"/>
</dbReference>
<dbReference type="InterPro" id="IPR002942">
    <property type="entry name" value="S4_RNA-bd"/>
</dbReference>
<evidence type="ECO:0000259" key="10">
    <source>
        <dbReference type="SMART" id="SM00363"/>
    </source>
</evidence>
<dbReference type="AlphaFoldDB" id="A0A7G1QBR5"/>